<name>A0A0K2UE62_LEPSM</name>
<keyword evidence="1" id="KW-0472">Membrane</keyword>
<feature type="transmembrane region" description="Helical" evidence="1">
    <location>
        <begin position="7"/>
        <end position="25"/>
    </location>
</feature>
<feature type="transmembrane region" description="Helical" evidence="1">
    <location>
        <begin position="73"/>
        <end position="91"/>
    </location>
</feature>
<keyword evidence="1" id="KW-0812">Transmembrane</keyword>
<keyword evidence="1" id="KW-1133">Transmembrane helix</keyword>
<organism evidence="2">
    <name type="scientific">Lepeophtheirus salmonis</name>
    <name type="common">Salmon louse</name>
    <name type="synonym">Caligus salmonis</name>
    <dbReference type="NCBI Taxonomy" id="72036"/>
    <lineage>
        <taxon>Eukaryota</taxon>
        <taxon>Metazoa</taxon>
        <taxon>Ecdysozoa</taxon>
        <taxon>Arthropoda</taxon>
        <taxon>Crustacea</taxon>
        <taxon>Multicrustacea</taxon>
        <taxon>Hexanauplia</taxon>
        <taxon>Copepoda</taxon>
        <taxon>Siphonostomatoida</taxon>
        <taxon>Caligidae</taxon>
        <taxon>Lepeophtheirus</taxon>
    </lineage>
</organism>
<dbReference type="AlphaFoldDB" id="A0A0K2UE62"/>
<dbReference type="EMBL" id="HACA01019182">
    <property type="protein sequence ID" value="CDW36543.1"/>
    <property type="molecule type" value="Transcribed_RNA"/>
</dbReference>
<reference evidence="2" key="1">
    <citation type="submission" date="2014-05" db="EMBL/GenBank/DDBJ databases">
        <authorList>
            <person name="Chronopoulou M."/>
        </authorList>
    </citation>
    <scope>NUCLEOTIDE SEQUENCE</scope>
    <source>
        <tissue evidence="2">Whole organism</tissue>
    </source>
</reference>
<accession>A0A0K2UE62</accession>
<evidence type="ECO:0000313" key="2">
    <source>
        <dbReference type="EMBL" id="CDW36543.1"/>
    </source>
</evidence>
<sequence>MVDRSRLVRRWCMVVWLVFGLSRVGNVSNIARVSISNVVGHSLDATVGKGNRVLSLGGVSITGLISSKVESSIFITDTILVLVYSGFFLIGRSRMIWSRGWVVWSWSVGISRSRHGNSQKSR</sequence>
<proteinExistence type="predicted"/>
<protein>
    <submittedName>
        <fullName evidence="2">Uncharacterized protein</fullName>
    </submittedName>
</protein>
<evidence type="ECO:0000256" key="1">
    <source>
        <dbReference type="SAM" id="Phobius"/>
    </source>
</evidence>